<comment type="caution">
    <text evidence="1">The sequence shown here is derived from an EMBL/GenBank/DDBJ whole genome shotgun (WGS) entry which is preliminary data.</text>
</comment>
<dbReference type="Gene3D" id="2.130.10.10">
    <property type="entry name" value="YVTN repeat-like/Quinoprotein amine dehydrogenase"/>
    <property type="match status" value="1"/>
</dbReference>
<dbReference type="SUPFAM" id="SSF50998">
    <property type="entry name" value="Quinoprotein alcohol dehydrogenase-like"/>
    <property type="match status" value="1"/>
</dbReference>
<dbReference type="EMBL" id="CBFJ010000041">
    <property type="protein sequence ID" value="CDC44033.1"/>
    <property type="molecule type" value="Genomic_DNA"/>
</dbReference>
<reference evidence="1" key="1">
    <citation type="submission" date="2012-11" db="EMBL/GenBank/DDBJ databases">
        <title>Dependencies among metagenomic species, viruses, plasmids and units of genetic variation.</title>
        <authorList>
            <person name="Nielsen H.B."/>
            <person name="Almeida M."/>
            <person name="Juncker A.S."/>
            <person name="Rasmussen S."/>
            <person name="Li J."/>
            <person name="Sunagawa S."/>
            <person name="Plichta D."/>
            <person name="Gautier L."/>
            <person name="Le Chatelier E."/>
            <person name="Peletier E."/>
            <person name="Bonde I."/>
            <person name="Nielsen T."/>
            <person name="Manichanh C."/>
            <person name="Arumugam M."/>
            <person name="Batto J."/>
            <person name="Santos M.B.Q.D."/>
            <person name="Blom N."/>
            <person name="Borruel N."/>
            <person name="Burgdorf K.S."/>
            <person name="Boumezbeur F."/>
            <person name="Casellas F."/>
            <person name="Dore J."/>
            <person name="Guarner F."/>
            <person name="Hansen T."/>
            <person name="Hildebrand F."/>
            <person name="Kaas R.S."/>
            <person name="Kennedy S."/>
            <person name="Kristiansen K."/>
            <person name="Kultima J.R."/>
            <person name="Leonard P."/>
            <person name="Levenez F."/>
            <person name="Lund O."/>
            <person name="Moumen B."/>
            <person name="Le Paslier D."/>
            <person name="Pons N."/>
            <person name="Pedersen O."/>
            <person name="Prifti E."/>
            <person name="Qin J."/>
            <person name="Raes J."/>
            <person name="Tap J."/>
            <person name="Tims S."/>
            <person name="Ussery D.W."/>
            <person name="Yamada T."/>
            <person name="MetaHit consortium"/>
            <person name="Renault P."/>
            <person name="Sicheritz-Ponten T."/>
            <person name="Bork P."/>
            <person name="Wang J."/>
            <person name="Brunak S."/>
            <person name="Ehrlich S.D."/>
        </authorList>
    </citation>
    <scope>NUCLEOTIDE SEQUENCE [LARGE SCALE GENOMIC DNA]</scope>
</reference>
<dbReference type="InterPro" id="IPR011047">
    <property type="entry name" value="Quinoprotein_ADH-like_sf"/>
</dbReference>
<organism evidence="1 2">
    <name type="scientific">[Eubacterium] siraeum CAG:80</name>
    <dbReference type="NCBI Taxonomy" id="1263080"/>
    <lineage>
        <taxon>Bacteria</taxon>
        <taxon>Bacillati</taxon>
        <taxon>Bacillota</taxon>
        <taxon>Clostridia</taxon>
        <taxon>Eubacteriales</taxon>
        <taxon>Oscillospiraceae</taxon>
        <taxon>Oscillospiraceae incertae sedis</taxon>
    </lineage>
</organism>
<dbReference type="AlphaFoldDB" id="R6R531"/>
<evidence type="ECO:0000313" key="1">
    <source>
        <dbReference type="EMBL" id="CDC44033.1"/>
    </source>
</evidence>
<dbReference type="Proteomes" id="UP000018142">
    <property type="component" value="Unassembled WGS sequence"/>
</dbReference>
<evidence type="ECO:0008006" key="3">
    <source>
        <dbReference type="Google" id="ProtNLM"/>
    </source>
</evidence>
<gene>
    <name evidence="1" type="ORF">BN788_01347</name>
</gene>
<protein>
    <recommendedName>
        <fullName evidence="3">DUF5050 domain-containing protein</fullName>
    </recommendedName>
</protein>
<dbReference type="InterPro" id="IPR015943">
    <property type="entry name" value="WD40/YVTN_repeat-like_dom_sf"/>
</dbReference>
<proteinExistence type="predicted"/>
<name>R6R531_9FIRM</name>
<evidence type="ECO:0000313" key="2">
    <source>
        <dbReference type="Proteomes" id="UP000018142"/>
    </source>
</evidence>
<accession>R6R531</accession>
<sequence>MLITIAVIVIAVTAVVYIGSIKRCRPGKKAVISAVAASLILLLSGCSQSTADNTAADGRYGFAYDGEGYYLLSTETDDEYNIISQRIIRYDDKLNLSEDDILRNITCDGRVDYMLASDGYLYYTESFQNGGTYTDNVCRIRLSDYYKETVLAAPDAQRLSRYLDLLTIWSGDSDDYSYSGMCKYRNNLYLQTDNYKVFVLDLNTGTRRLLFSENYINGDISVIDGKVFYLNSDGNPVCFDNEKKIISERMFYAIASDREYIYCSNNSVTYRYKVSDLSEEKFADKGEAYMADRSCVYFGDGTYMDAYGKQVEIPQAEDGSIFLANGRVIVKNSDGTLEFSDK</sequence>